<evidence type="ECO:0000313" key="1">
    <source>
        <dbReference type="EMBL" id="SOE01374.1"/>
    </source>
</evidence>
<dbReference type="Proteomes" id="UP000219621">
    <property type="component" value="Unassembled WGS sequence"/>
</dbReference>
<accession>A0A286H239</accession>
<proteinExistence type="predicted"/>
<dbReference type="AlphaFoldDB" id="A0A286H239"/>
<evidence type="ECO:0000313" key="2">
    <source>
        <dbReference type="Proteomes" id="UP000219621"/>
    </source>
</evidence>
<gene>
    <name evidence="1" type="ORF">SAMN05421508_1185</name>
</gene>
<organism evidence="1 2">
    <name type="scientific">Caenispirillum bisanense</name>
    <dbReference type="NCBI Taxonomy" id="414052"/>
    <lineage>
        <taxon>Bacteria</taxon>
        <taxon>Pseudomonadati</taxon>
        <taxon>Pseudomonadota</taxon>
        <taxon>Alphaproteobacteria</taxon>
        <taxon>Rhodospirillales</taxon>
        <taxon>Novispirillaceae</taxon>
        <taxon>Caenispirillum</taxon>
    </lineage>
</organism>
<name>A0A286H239_9PROT</name>
<dbReference type="EMBL" id="OCNJ01000018">
    <property type="protein sequence ID" value="SOE01374.1"/>
    <property type="molecule type" value="Genomic_DNA"/>
</dbReference>
<keyword evidence="2" id="KW-1185">Reference proteome</keyword>
<sequence length="122" mass="13257">MTTAVPLWKLAIPRPDRLPRARRAVEVTVVAPQTPNALHDIGGIARATAFRLTGVTPLDRGWRCRFELAAEVGTVGDGQVFELLRRIGDVYPWSSVDKQLVARPNQWQGAPDMTGATAAAAE</sequence>
<reference evidence="1 2" key="1">
    <citation type="submission" date="2017-09" db="EMBL/GenBank/DDBJ databases">
        <authorList>
            <person name="Ehlers B."/>
            <person name="Leendertz F.H."/>
        </authorList>
    </citation>
    <scope>NUCLEOTIDE SEQUENCE [LARGE SCALE GENOMIC DNA]</scope>
    <source>
        <strain evidence="1 2">USBA 140</strain>
    </source>
</reference>
<dbReference type="RefSeq" id="WP_097281612.1">
    <property type="nucleotide sequence ID" value="NZ_OCNJ01000018.1"/>
</dbReference>
<protein>
    <submittedName>
        <fullName evidence="1">Uncharacterized protein</fullName>
    </submittedName>
</protein>